<evidence type="ECO:0008006" key="3">
    <source>
        <dbReference type="Google" id="ProtNLM"/>
    </source>
</evidence>
<protein>
    <recommendedName>
        <fullName evidence="3">SIR2-like domain-containing protein</fullName>
    </recommendedName>
</protein>
<keyword evidence="2" id="KW-1185">Reference proteome</keyword>
<organism evidence="1 2">
    <name type="scientific">Desulfuribacillus alkaliarsenatis</name>
    <dbReference type="NCBI Taxonomy" id="766136"/>
    <lineage>
        <taxon>Bacteria</taxon>
        <taxon>Bacillati</taxon>
        <taxon>Bacillota</taxon>
        <taxon>Desulfuribacillia</taxon>
        <taxon>Desulfuribacillales</taxon>
        <taxon>Desulfuribacillaceae</taxon>
        <taxon>Desulfuribacillus</taxon>
    </lineage>
</organism>
<dbReference type="Proteomes" id="UP000094296">
    <property type="component" value="Unassembled WGS sequence"/>
</dbReference>
<dbReference type="STRING" id="766136.BHF68_05960"/>
<evidence type="ECO:0000313" key="1">
    <source>
        <dbReference type="EMBL" id="OEF97139.1"/>
    </source>
</evidence>
<proteinExistence type="predicted"/>
<accession>A0A1E5G2D9</accession>
<comment type="caution">
    <text evidence="1">The sequence shown here is derived from an EMBL/GenBank/DDBJ whole genome shotgun (WGS) entry which is preliminary data.</text>
</comment>
<reference evidence="1 2" key="1">
    <citation type="submission" date="2016-09" db="EMBL/GenBank/DDBJ databases">
        <title>Draft genome sequence for the type strain of Desulfuribacillus alkaliarsenatis AHT28, an obligately anaerobic, sulfidogenic bacterium isolated from Russian soda lake sediments.</title>
        <authorList>
            <person name="Abin C.A."/>
            <person name="Hollibaugh J.T."/>
        </authorList>
    </citation>
    <scope>NUCLEOTIDE SEQUENCE [LARGE SCALE GENOMIC DNA]</scope>
    <source>
        <strain evidence="1 2">AHT28</strain>
    </source>
</reference>
<evidence type="ECO:0000313" key="2">
    <source>
        <dbReference type="Proteomes" id="UP000094296"/>
    </source>
</evidence>
<dbReference type="AlphaFoldDB" id="A0A1E5G2D9"/>
<sequence length="558" mass="64001">MKMLEYKPIWPETAVFWGAGATAAIGVRTTPTIGVSIYRLVIPGVSLRERVKQAIQYDNSTWINAVKDLLIILGDPEDSEDVSNCMRRQYPNLSDVERQTRLKQLRDSYDWGNLYNIIRICPGQSEEDFELSDLFNILDMHIQNNQGFYAYNHAGDEPFIPSGKLIQVRNTLKMLTVLLHTLDFQNAILNNRSILNQYESFVEVLYKLMVDEAHDLYPGMNKKLTQREFYLFSYSIISMNWDPILLWLLFNVHKKNNDLKRTHIGIPPMPLKLFHDMGGHFMGVRQIDGQTPQVWYPFNETVVQRINDPEHVTGRRVRVGKFYFPHGCSGWRECPNCGKLTMYMGSDWGLNTASLFPPLPLPVFQFGFQARSAEEFRAQNMGKIDAIQCSFCGTLTETFDAPLIMQSNFKGFHPSFIEEVQRDMRVSLEGTKHVVLMGYSLPLDDVIYRSVLSARKNRGESKLFCSIVGKSSILTNGWIYGTGIEQYMKRIKEEEPESSLIKTIKSAQELFGIENIRVCSDGIPNVFLNGEKASVDKVKDLLYPTNVFQGNRVERKSM</sequence>
<name>A0A1E5G2D9_9FIRM</name>
<gene>
    <name evidence="1" type="ORF">BHF68_05960</name>
</gene>
<dbReference type="EMBL" id="MIJE01000022">
    <property type="protein sequence ID" value="OEF97139.1"/>
    <property type="molecule type" value="Genomic_DNA"/>
</dbReference>